<gene>
    <name evidence="2" type="ORF">N4R40_13015</name>
</gene>
<sequence>RVVSMPSREWSADQDAAYREGVLPGSVTAARDRRGRRILRVHDIAGRDGIIVGIDGFGVSGALTPDRGHGVISVMPLP</sequence>
<dbReference type="RefSeq" id="WP_261607809.1">
    <property type="nucleotide sequence ID" value="NZ_JAODOR010000019.1"/>
</dbReference>
<organism evidence="2 3">
    <name type="scientific">Microbacterium memoriense</name>
    <dbReference type="NCBI Taxonomy" id="2978350"/>
    <lineage>
        <taxon>Bacteria</taxon>
        <taxon>Bacillati</taxon>
        <taxon>Actinomycetota</taxon>
        <taxon>Actinomycetes</taxon>
        <taxon>Micrococcales</taxon>
        <taxon>Microbacteriaceae</taxon>
        <taxon>Microbacterium</taxon>
    </lineage>
</organism>
<keyword evidence="3" id="KW-1185">Reference proteome</keyword>
<accession>A0ABT2PI60</accession>
<dbReference type="InterPro" id="IPR055152">
    <property type="entry name" value="Transketolase-like_C_2"/>
</dbReference>
<dbReference type="Proteomes" id="UP001300496">
    <property type="component" value="Unassembled WGS sequence"/>
</dbReference>
<dbReference type="InterPro" id="IPR009014">
    <property type="entry name" value="Transketo_C/PFOR_II"/>
</dbReference>
<evidence type="ECO:0000313" key="3">
    <source>
        <dbReference type="Proteomes" id="UP001300496"/>
    </source>
</evidence>
<comment type="caution">
    <text evidence="2">The sequence shown here is derived from an EMBL/GenBank/DDBJ whole genome shotgun (WGS) entry which is preliminary data.</text>
</comment>
<feature type="non-terminal residue" evidence="2">
    <location>
        <position position="1"/>
    </location>
</feature>
<reference evidence="2 3" key="1">
    <citation type="journal article" date="2024" name="Int. J. Syst. Evol. Microbiol.">
        <title>Microbacterium memoriense sp. nov., a member of the Actinomycetota from marine beach sediment of the north coast of Portugal.</title>
        <authorList>
            <person name="Santos J.D.N.D."/>
            <person name="Klimek D."/>
            <person name="Calusinska M."/>
            <person name="Lobo-da-Cunha A."/>
            <person name="Catita J."/>
            <person name="Goncalves H."/>
            <person name="Gonzalez I."/>
            <person name="Lage O.M."/>
        </authorList>
    </citation>
    <scope>NUCLEOTIDE SEQUENCE [LARGE SCALE GENOMIC DNA]</scope>
    <source>
        <strain evidence="2 3">PMIC_1C1B</strain>
    </source>
</reference>
<dbReference type="Pfam" id="PF22613">
    <property type="entry name" value="Transketolase_C_1"/>
    <property type="match status" value="1"/>
</dbReference>
<dbReference type="Gene3D" id="3.40.50.920">
    <property type="match status" value="1"/>
</dbReference>
<protein>
    <recommendedName>
        <fullName evidence="1">Transketolase-like C-terminal domain-containing protein</fullName>
    </recommendedName>
</protein>
<proteinExistence type="predicted"/>
<dbReference type="EMBL" id="JAODOR010000019">
    <property type="protein sequence ID" value="MCT9003278.1"/>
    <property type="molecule type" value="Genomic_DNA"/>
</dbReference>
<name>A0ABT2PI60_9MICO</name>
<evidence type="ECO:0000259" key="1">
    <source>
        <dbReference type="Pfam" id="PF22613"/>
    </source>
</evidence>
<evidence type="ECO:0000313" key="2">
    <source>
        <dbReference type="EMBL" id="MCT9003278.1"/>
    </source>
</evidence>
<dbReference type="SUPFAM" id="SSF52922">
    <property type="entry name" value="TK C-terminal domain-like"/>
    <property type="match status" value="1"/>
</dbReference>
<feature type="domain" description="Transketolase-like C-terminal" evidence="1">
    <location>
        <begin position="1"/>
        <end position="62"/>
    </location>
</feature>